<name>A0A100XKM9_9BIVA</name>
<feature type="domain" description="NTR" evidence="7">
    <location>
        <begin position="23"/>
        <end position="138"/>
    </location>
</feature>
<evidence type="ECO:0000259" key="7">
    <source>
        <dbReference type="PROSITE" id="PS50189"/>
    </source>
</evidence>
<sequence>MISTRIVLSLLVVTVCIAVVNGCYCSRRTYGRNNRQKFCKAEFVVKGKVIDISIKTPKVRYQVENMYNFKLKEANTLYIFSTTNNCEQILKKGEIYLLSGTKDNLGDLHTNQCWWNSVWTDIPLSTRQDLQSGKYSRCYKST</sequence>
<keyword evidence="4" id="KW-0479">Metal-binding</keyword>
<dbReference type="GO" id="GO:0051045">
    <property type="term" value="P:negative regulation of membrane protein ectodomain proteolysis"/>
    <property type="evidence" value="ECO:0007669"/>
    <property type="project" value="TreeGrafter"/>
</dbReference>
<keyword evidence="3 5" id="KW-1015">Disulfide bond</keyword>
<organism evidence="8">
    <name type="scientific">Gigantidas platifrons</name>
    <dbReference type="NCBI Taxonomy" id="2830794"/>
    <lineage>
        <taxon>Eukaryota</taxon>
        <taxon>Metazoa</taxon>
        <taxon>Spiralia</taxon>
        <taxon>Lophotrochozoa</taxon>
        <taxon>Mollusca</taxon>
        <taxon>Bivalvia</taxon>
        <taxon>Autobranchia</taxon>
        <taxon>Pteriomorphia</taxon>
        <taxon>Mytilida</taxon>
        <taxon>Mytiloidea</taxon>
        <taxon>Mytilidae</taxon>
        <taxon>Bathymodiolinae</taxon>
        <taxon>Gigantidas</taxon>
    </lineage>
</organism>
<evidence type="ECO:0000256" key="1">
    <source>
        <dbReference type="ARBA" id="ARBA00004613"/>
    </source>
</evidence>
<dbReference type="GO" id="GO:0008191">
    <property type="term" value="F:metalloendopeptidase inhibitor activity"/>
    <property type="evidence" value="ECO:0007669"/>
    <property type="project" value="InterPro"/>
</dbReference>
<evidence type="ECO:0000256" key="2">
    <source>
        <dbReference type="ARBA" id="ARBA00022525"/>
    </source>
</evidence>
<keyword evidence="2" id="KW-0964">Secreted</keyword>
<reference evidence="8" key="1">
    <citation type="submission" date="2014-11" db="EMBL/GenBank/DDBJ databases">
        <title>Direct Submission.</title>
        <authorList>
            <person name="Sun J."/>
            <person name="Qian P.-Y."/>
            <person name="Qiu J.-W."/>
        </authorList>
    </citation>
    <scope>NUCLEOTIDE SEQUENCE</scope>
</reference>
<evidence type="ECO:0000256" key="4">
    <source>
        <dbReference type="PIRSR" id="PIRSR601820-1"/>
    </source>
</evidence>
<accession>A0A100XKM9</accession>
<evidence type="ECO:0000256" key="5">
    <source>
        <dbReference type="PIRSR" id="PIRSR601820-3"/>
    </source>
</evidence>
<dbReference type="InterPro" id="IPR008993">
    <property type="entry name" value="TIMP-like_OB-fold"/>
</dbReference>
<keyword evidence="4" id="KW-0862">Zinc</keyword>
<dbReference type="GO" id="GO:0005615">
    <property type="term" value="C:extracellular space"/>
    <property type="evidence" value="ECO:0007669"/>
    <property type="project" value="TreeGrafter"/>
</dbReference>
<dbReference type="GO" id="GO:0002020">
    <property type="term" value="F:protease binding"/>
    <property type="evidence" value="ECO:0007669"/>
    <property type="project" value="TreeGrafter"/>
</dbReference>
<dbReference type="PANTHER" id="PTHR11844:SF33">
    <property type="entry name" value="TISSUE INHIBITOR OF METALLOPROTEINASE"/>
    <property type="match status" value="1"/>
</dbReference>
<feature type="binding site" evidence="4">
    <location>
        <position position="23"/>
    </location>
    <ligand>
        <name>Zn(2+)</name>
        <dbReference type="ChEBI" id="CHEBI:29105"/>
        <note>ligand shared with metalloproteinase partner</note>
    </ligand>
</feature>
<dbReference type="InterPro" id="IPR001820">
    <property type="entry name" value="TIMP"/>
</dbReference>
<dbReference type="GO" id="GO:0031012">
    <property type="term" value="C:extracellular matrix"/>
    <property type="evidence" value="ECO:0007669"/>
    <property type="project" value="TreeGrafter"/>
</dbReference>
<dbReference type="PROSITE" id="PS50189">
    <property type="entry name" value="NTR"/>
    <property type="match status" value="1"/>
</dbReference>
<dbReference type="SUPFAM" id="SSF50242">
    <property type="entry name" value="TIMP-like"/>
    <property type="match status" value="1"/>
</dbReference>
<dbReference type="Pfam" id="PF00965">
    <property type="entry name" value="TIMP"/>
    <property type="match status" value="1"/>
</dbReference>
<dbReference type="EMBL" id="GBXK01000019">
    <property type="protein sequence ID" value="JAP63225.1"/>
    <property type="molecule type" value="Transcribed_RNA"/>
</dbReference>
<comment type="subcellular location">
    <subcellularLocation>
        <location evidence="1">Secreted</location>
    </subcellularLocation>
</comment>
<evidence type="ECO:0000256" key="3">
    <source>
        <dbReference type="ARBA" id="ARBA00023157"/>
    </source>
</evidence>
<evidence type="ECO:0000313" key="8">
    <source>
        <dbReference type="EMBL" id="JAP63225.1"/>
    </source>
</evidence>
<dbReference type="Gene3D" id="2.40.50.120">
    <property type="match status" value="1"/>
</dbReference>
<keyword evidence="6" id="KW-0732">Signal</keyword>
<feature type="chain" id="PRO_5007091051" evidence="6">
    <location>
        <begin position="23"/>
        <end position="142"/>
    </location>
</feature>
<dbReference type="PANTHER" id="PTHR11844">
    <property type="entry name" value="METALLOPROTEASE INHIBITOR"/>
    <property type="match status" value="1"/>
</dbReference>
<evidence type="ECO:0000256" key="6">
    <source>
        <dbReference type="SAM" id="SignalP"/>
    </source>
</evidence>
<feature type="disulfide bond" evidence="5">
    <location>
        <begin position="25"/>
        <end position="113"/>
    </location>
</feature>
<dbReference type="GO" id="GO:0046872">
    <property type="term" value="F:metal ion binding"/>
    <property type="evidence" value="ECO:0007669"/>
    <property type="project" value="UniProtKB-KW"/>
</dbReference>
<feature type="disulfide bond" evidence="5">
    <location>
        <begin position="23"/>
        <end position="86"/>
    </location>
</feature>
<dbReference type="AlphaFoldDB" id="A0A100XKM9"/>
<proteinExistence type="predicted"/>
<protein>
    <submittedName>
        <fullName evidence="8">Tissue inhibitor of metalloproteinase</fullName>
    </submittedName>
</protein>
<dbReference type="InterPro" id="IPR001134">
    <property type="entry name" value="Netrin_domain"/>
</dbReference>
<feature type="signal peptide" evidence="6">
    <location>
        <begin position="1"/>
        <end position="22"/>
    </location>
</feature>